<dbReference type="EMBL" id="BOOF01000020">
    <property type="protein sequence ID" value="GIH62953.1"/>
    <property type="molecule type" value="Genomic_DNA"/>
</dbReference>
<feature type="domain" description="GH15-like" evidence="1">
    <location>
        <begin position="218"/>
        <end position="583"/>
    </location>
</feature>
<evidence type="ECO:0000259" key="1">
    <source>
        <dbReference type="Pfam" id="PF00723"/>
    </source>
</evidence>
<dbReference type="PANTHER" id="PTHR31616">
    <property type="entry name" value="TREHALASE"/>
    <property type="match status" value="1"/>
</dbReference>
<gene>
    <name evidence="3" type="ORF">Msi02_37700</name>
</gene>
<evidence type="ECO:0000313" key="4">
    <source>
        <dbReference type="Proteomes" id="UP000660454"/>
    </source>
</evidence>
<dbReference type="Pfam" id="PF00723">
    <property type="entry name" value="Glyco_hydro_15"/>
    <property type="match status" value="1"/>
</dbReference>
<dbReference type="Gene3D" id="1.50.10.10">
    <property type="match status" value="1"/>
</dbReference>
<name>A0ABQ4GNF4_9ACTN</name>
<evidence type="ECO:0000259" key="2">
    <source>
        <dbReference type="Pfam" id="PF19291"/>
    </source>
</evidence>
<feature type="domain" description="Trehalase-like N-terminal" evidence="2">
    <location>
        <begin position="3"/>
        <end position="179"/>
    </location>
</feature>
<dbReference type="InterPro" id="IPR011613">
    <property type="entry name" value="GH15-like"/>
</dbReference>
<evidence type="ECO:0000313" key="3">
    <source>
        <dbReference type="EMBL" id="GIH62953.1"/>
    </source>
</evidence>
<accession>A0ABQ4GNF4</accession>
<dbReference type="SUPFAM" id="SSF48208">
    <property type="entry name" value="Six-hairpin glycosidases"/>
    <property type="match status" value="1"/>
</dbReference>
<dbReference type="InterPro" id="IPR008928">
    <property type="entry name" value="6-hairpin_glycosidase_sf"/>
</dbReference>
<dbReference type="Proteomes" id="UP000660454">
    <property type="component" value="Unassembled WGS sequence"/>
</dbReference>
<dbReference type="PANTHER" id="PTHR31616:SF0">
    <property type="entry name" value="GLUCAN 1,4-ALPHA-GLUCOSIDASE"/>
    <property type="match status" value="1"/>
</dbReference>
<sequence length="593" mass="66072">MTMRIEDYALIGDMHTAALVGRDGSVDWLCLPRFDSGACFAALLGGRSAGRWLLAPAGGGTCTGRRYRDGTLVLETTWDMPGGCVRVLDFMPPRGEAPDLVRIVEGVRGRVEMRTELLLRFEYGAVIPWVRHREGELAVVAGPNAAWLQSPVELTHDSRLRGTTASFAVAAGDRVPFVLTWQQSWQGRPRRLEAAEELAATDRLWKQWLGRCRYQGEYGEAVGSSLLALKALTYAPTGGIVAAPTTSLPEQIGGPRNWDYRYSWLRDASFTLQALMGAGYADEATAWRDWLLRAVAGDPADLQIMYTVDGSRHIPGWTVDWLPGYEGSRPVRVGNAASRQFQLDVYGEVIDCLYRAKEAGLRPDEEAWDLQCALMEYLEGAWREPDNGLWEVRGPRRDFVHSKIFAWVAADRMVRSVEKLGQDGPVRRWRALREEIHRDVCARGYDPDRNTFTQFYGSKGLDAALLLIPRLGFLPLDDPRVSGTVDAVCRELTEDGLVLRYRPEADDVDELPGGEGVFIACSFWLAHALALIGRRDRARRLFERLLSLRNDVGLLSEEYDVREGRQSGNFPQAYSHVSVVNAARALAAPGTSD</sequence>
<organism evidence="3 4">
    <name type="scientific">Microbispora siamensis</name>
    <dbReference type="NCBI Taxonomy" id="564413"/>
    <lineage>
        <taxon>Bacteria</taxon>
        <taxon>Bacillati</taxon>
        <taxon>Actinomycetota</taxon>
        <taxon>Actinomycetes</taxon>
        <taxon>Streptosporangiales</taxon>
        <taxon>Streptosporangiaceae</taxon>
        <taxon>Microbispora</taxon>
    </lineage>
</organism>
<dbReference type="Pfam" id="PF19291">
    <property type="entry name" value="TREH_N"/>
    <property type="match status" value="1"/>
</dbReference>
<protein>
    <submittedName>
        <fullName evidence="3">Glucoamylase</fullName>
    </submittedName>
</protein>
<comment type="caution">
    <text evidence="3">The sequence shown here is derived from an EMBL/GenBank/DDBJ whole genome shotgun (WGS) entry which is preliminary data.</text>
</comment>
<proteinExistence type="predicted"/>
<dbReference type="InterPro" id="IPR012341">
    <property type="entry name" value="6hp_glycosidase-like_sf"/>
</dbReference>
<keyword evidence="4" id="KW-1185">Reference proteome</keyword>
<dbReference type="InterPro" id="IPR045582">
    <property type="entry name" value="Trehalase-like_N"/>
</dbReference>
<reference evidence="3 4" key="1">
    <citation type="submission" date="2021-01" db="EMBL/GenBank/DDBJ databases">
        <title>Whole genome shotgun sequence of Microbispora siamensis NBRC 104113.</title>
        <authorList>
            <person name="Komaki H."/>
            <person name="Tamura T."/>
        </authorList>
    </citation>
    <scope>NUCLEOTIDE SEQUENCE [LARGE SCALE GENOMIC DNA]</scope>
    <source>
        <strain evidence="3 4">NBRC 104113</strain>
    </source>
</reference>